<name>A0A1H8MVA1_9EURY</name>
<dbReference type="InterPro" id="IPR036890">
    <property type="entry name" value="HATPase_C_sf"/>
</dbReference>
<feature type="domain" description="Histidine kinase" evidence="9">
    <location>
        <begin position="426"/>
        <end position="530"/>
    </location>
</feature>
<feature type="compositionally biased region" description="Polar residues" evidence="7">
    <location>
        <begin position="1"/>
        <end position="16"/>
    </location>
</feature>
<evidence type="ECO:0000259" key="9">
    <source>
        <dbReference type="PROSITE" id="PS50109"/>
    </source>
</evidence>
<keyword evidence="3" id="KW-0808">Transferase</keyword>
<dbReference type="SMART" id="SM00387">
    <property type="entry name" value="HATPase_c"/>
    <property type="match status" value="1"/>
</dbReference>
<accession>A0A1H8MVA1</accession>
<dbReference type="Pfam" id="PF13188">
    <property type="entry name" value="PAS_8"/>
    <property type="match status" value="1"/>
</dbReference>
<dbReference type="PANTHER" id="PTHR44936:SF10">
    <property type="entry name" value="SENSOR PROTEIN RSTB"/>
    <property type="match status" value="1"/>
</dbReference>
<dbReference type="EMBL" id="FODV01000001">
    <property type="protein sequence ID" value="SEO21194.1"/>
    <property type="molecule type" value="Genomic_DNA"/>
</dbReference>
<feature type="transmembrane region" description="Helical" evidence="8">
    <location>
        <begin position="155"/>
        <end position="180"/>
    </location>
</feature>
<gene>
    <name evidence="10" type="ORF">SAMN04487948_101114</name>
</gene>
<keyword evidence="6" id="KW-0067">ATP-binding</keyword>
<evidence type="ECO:0000256" key="2">
    <source>
        <dbReference type="ARBA" id="ARBA00012438"/>
    </source>
</evidence>
<feature type="region of interest" description="Disordered" evidence="7">
    <location>
        <begin position="1"/>
        <end position="23"/>
    </location>
</feature>
<keyword evidence="11" id="KW-1185">Reference proteome</keyword>
<dbReference type="AlphaFoldDB" id="A0A1H8MVA1"/>
<dbReference type="GO" id="GO:0005524">
    <property type="term" value="F:ATP binding"/>
    <property type="evidence" value="ECO:0007669"/>
    <property type="project" value="UniProtKB-KW"/>
</dbReference>
<keyword evidence="8" id="KW-0472">Membrane</keyword>
<keyword evidence="8" id="KW-1133">Transmembrane helix</keyword>
<dbReference type="Pfam" id="PF16927">
    <property type="entry name" value="HisKA_7TM"/>
    <property type="match status" value="1"/>
</dbReference>
<dbReference type="PRINTS" id="PR00344">
    <property type="entry name" value="BCTRLSENSOR"/>
</dbReference>
<dbReference type="Proteomes" id="UP000199126">
    <property type="component" value="Unassembled WGS sequence"/>
</dbReference>
<dbReference type="InterPro" id="IPR004358">
    <property type="entry name" value="Sig_transdc_His_kin-like_C"/>
</dbReference>
<keyword evidence="5" id="KW-0418">Kinase</keyword>
<evidence type="ECO:0000256" key="5">
    <source>
        <dbReference type="ARBA" id="ARBA00022777"/>
    </source>
</evidence>
<feature type="transmembrane region" description="Helical" evidence="8">
    <location>
        <begin position="121"/>
        <end position="143"/>
    </location>
</feature>
<dbReference type="Gene3D" id="3.30.565.10">
    <property type="entry name" value="Histidine kinase-like ATPase, C-terminal domain"/>
    <property type="match status" value="1"/>
</dbReference>
<dbReference type="InterPro" id="IPR003594">
    <property type="entry name" value="HATPase_dom"/>
</dbReference>
<feature type="transmembrane region" description="Helical" evidence="8">
    <location>
        <begin position="71"/>
        <end position="91"/>
    </location>
</feature>
<feature type="transmembrane region" description="Helical" evidence="8">
    <location>
        <begin position="98"/>
        <end position="115"/>
    </location>
</feature>
<evidence type="ECO:0000313" key="11">
    <source>
        <dbReference type="Proteomes" id="UP000199126"/>
    </source>
</evidence>
<feature type="transmembrane region" description="Helical" evidence="8">
    <location>
        <begin position="39"/>
        <end position="59"/>
    </location>
</feature>
<dbReference type="SUPFAM" id="SSF55785">
    <property type="entry name" value="PYP-like sensor domain (PAS domain)"/>
    <property type="match status" value="1"/>
</dbReference>
<dbReference type="SMART" id="SM00091">
    <property type="entry name" value="PAS"/>
    <property type="match status" value="1"/>
</dbReference>
<dbReference type="GO" id="GO:0004673">
    <property type="term" value="F:protein histidine kinase activity"/>
    <property type="evidence" value="ECO:0007669"/>
    <property type="project" value="UniProtKB-EC"/>
</dbReference>
<evidence type="ECO:0000313" key="10">
    <source>
        <dbReference type="EMBL" id="SEO21194.1"/>
    </source>
</evidence>
<dbReference type="NCBIfam" id="TIGR00229">
    <property type="entry name" value="sensory_box"/>
    <property type="match status" value="1"/>
</dbReference>
<dbReference type="EC" id="2.7.13.3" evidence="2"/>
<dbReference type="SUPFAM" id="SSF55874">
    <property type="entry name" value="ATPase domain of HSP90 chaperone/DNA topoisomerase II/histidine kinase"/>
    <property type="match status" value="1"/>
</dbReference>
<sequence>MTSGMTTPKTKPSGPNRSRHRAGGRRVSCFNCAPTREAVLLWTDLAWVGVLAIPVAWLLFSLEYTGRDQYVQLRCVGLLAVVPVVTVVLALTRQYHDLLYVTSVSIGTTGVPVVVEGGVWYWVAAGYTYLLGVGGMIPLLGLLTSDTAPFRGQSVALLVGLVVPWATNLLYLAGVLSIAGVDPTPIAFGVSGVAYLGALTQFRLLGTVPTPNARARRLLFDRMQEGAVVVDSNDNVVDVNDSSLDILGVDSCTVLGAPADEVIPEYDRLPDDGKLSGHLTVDTQFGTRPYDVVVTRINNVRGTPIGRVIRFHDIGEHLRQQQRLEALHRILRHNIRTETNVIHGYVDQFADDADAQIVKRRALRIDEIGRKGREAIELFDTTHGGDRPRSLSSLLDDCLTAARDEHPAATFAYDLLNEDVAVAGVLESVFSNLLENAVVHNPSDDPHVRVSVRRVSDAGRVRVDVADDGPGIDDYELCVLKDGTETPLKHGSGLGLWIVKWGVDAAGGTVGFAANDPTGLVVTVDVPIDEQQ</sequence>
<dbReference type="InterPro" id="IPR035965">
    <property type="entry name" value="PAS-like_dom_sf"/>
</dbReference>
<dbReference type="InterPro" id="IPR050980">
    <property type="entry name" value="2C_sensor_his_kinase"/>
</dbReference>
<dbReference type="InterPro" id="IPR005467">
    <property type="entry name" value="His_kinase_dom"/>
</dbReference>
<protein>
    <recommendedName>
        <fullName evidence="2">histidine kinase</fullName>
        <ecNumber evidence="2">2.7.13.3</ecNumber>
    </recommendedName>
</protein>
<dbReference type="Gene3D" id="3.30.450.20">
    <property type="entry name" value="PAS domain"/>
    <property type="match status" value="1"/>
</dbReference>
<evidence type="ECO:0000256" key="8">
    <source>
        <dbReference type="SAM" id="Phobius"/>
    </source>
</evidence>
<proteinExistence type="predicted"/>
<evidence type="ECO:0000256" key="6">
    <source>
        <dbReference type="ARBA" id="ARBA00022840"/>
    </source>
</evidence>
<evidence type="ECO:0000256" key="1">
    <source>
        <dbReference type="ARBA" id="ARBA00000085"/>
    </source>
</evidence>
<dbReference type="PROSITE" id="PS50109">
    <property type="entry name" value="HIS_KIN"/>
    <property type="match status" value="1"/>
</dbReference>
<evidence type="ECO:0000256" key="3">
    <source>
        <dbReference type="ARBA" id="ARBA00022679"/>
    </source>
</evidence>
<dbReference type="Pfam" id="PF02518">
    <property type="entry name" value="HATPase_c"/>
    <property type="match status" value="1"/>
</dbReference>
<organism evidence="10 11">
    <name type="scientific">Halogranum amylolyticum</name>
    <dbReference type="NCBI Taxonomy" id="660520"/>
    <lineage>
        <taxon>Archaea</taxon>
        <taxon>Methanobacteriati</taxon>
        <taxon>Methanobacteriota</taxon>
        <taxon>Stenosarchaea group</taxon>
        <taxon>Halobacteria</taxon>
        <taxon>Halobacteriales</taxon>
        <taxon>Haloferacaceae</taxon>
    </lineage>
</organism>
<dbReference type="InterPro" id="IPR000014">
    <property type="entry name" value="PAS"/>
</dbReference>
<reference evidence="11" key="1">
    <citation type="submission" date="2016-10" db="EMBL/GenBank/DDBJ databases">
        <authorList>
            <person name="Varghese N."/>
            <person name="Submissions S."/>
        </authorList>
    </citation>
    <scope>NUCLEOTIDE SEQUENCE [LARGE SCALE GENOMIC DNA]</scope>
    <source>
        <strain evidence="11">CGMCC 1.10121</strain>
    </source>
</reference>
<keyword evidence="4" id="KW-0547">Nucleotide-binding</keyword>
<feature type="transmembrane region" description="Helical" evidence="8">
    <location>
        <begin position="186"/>
        <end position="206"/>
    </location>
</feature>
<keyword evidence="8" id="KW-0812">Transmembrane</keyword>
<comment type="catalytic activity">
    <reaction evidence="1">
        <text>ATP + protein L-histidine = ADP + protein N-phospho-L-histidine.</text>
        <dbReference type="EC" id="2.7.13.3"/>
    </reaction>
</comment>
<dbReference type="PANTHER" id="PTHR44936">
    <property type="entry name" value="SENSOR PROTEIN CREC"/>
    <property type="match status" value="1"/>
</dbReference>
<evidence type="ECO:0000256" key="4">
    <source>
        <dbReference type="ARBA" id="ARBA00022741"/>
    </source>
</evidence>
<evidence type="ECO:0000256" key="7">
    <source>
        <dbReference type="SAM" id="MobiDB-lite"/>
    </source>
</evidence>
<dbReference type="InterPro" id="IPR031621">
    <property type="entry name" value="HisKA_7TM"/>
</dbReference>